<dbReference type="PANTHER" id="PTHR21392:SF1">
    <property type="entry name" value="TRNA-URIDINE AMINOCARBOXYPROPYLTRANSFERASE"/>
    <property type="match status" value="1"/>
</dbReference>
<gene>
    <name evidence="6" type="ORF">BAL341_1933</name>
</gene>
<name>A0A486XQI6_9GAMM</name>
<sequence>MSHTNSVLRLRSQELAKATRVFNARGSKVKRCELCLLPATDCICADKPGISSNCAFCFIMYTGECYKPSNTGRIIADVIADNHAYVWDRTRPDAAMLALLNDSRYAPIVVFPQQYAEAERCINSPLEVVAVQNGRIPLFVMLDGTWREAKKMFKSPYLANLPVLGIQPEQASGYKLREAAHLHQLCTAEVAIAILHLAQDTTAAQALANYFDIFRRAYIAGKPHLNSAELAE</sequence>
<dbReference type="SMART" id="SM01144">
    <property type="entry name" value="DTW"/>
    <property type="match status" value="1"/>
</dbReference>
<reference evidence="6" key="1">
    <citation type="submission" date="2019-04" db="EMBL/GenBank/DDBJ databases">
        <authorList>
            <person name="Brambilla D."/>
        </authorList>
    </citation>
    <scope>NUCLEOTIDE SEQUENCE</scope>
    <source>
        <strain evidence="6">BAL1</strain>
    </source>
</reference>
<accession>A0A486XQI6</accession>
<keyword evidence="3" id="KW-0949">S-adenosyl-L-methionine</keyword>
<evidence type="ECO:0000313" key="6">
    <source>
        <dbReference type="EMBL" id="VHO04509.1"/>
    </source>
</evidence>
<keyword evidence="4" id="KW-0819">tRNA processing</keyword>
<dbReference type="PANTHER" id="PTHR21392">
    <property type="entry name" value="TRNA-URIDINE AMINOCARBOXYPROPYLTRANSFERASE 2"/>
    <property type="match status" value="1"/>
</dbReference>
<dbReference type="AlphaFoldDB" id="A0A486XQI6"/>
<organism evidence="6">
    <name type="scientific">Rheinheimera sp. BAL341</name>
    <dbReference type="NCBI Taxonomy" id="1708203"/>
    <lineage>
        <taxon>Bacteria</taxon>
        <taxon>Pseudomonadati</taxon>
        <taxon>Pseudomonadota</taxon>
        <taxon>Gammaproteobacteria</taxon>
        <taxon>Chromatiales</taxon>
        <taxon>Chromatiaceae</taxon>
        <taxon>Rheinheimera</taxon>
    </lineage>
</organism>
<dbReference type="EMBL" id="CAAJGR010000104">
    <property type="protein sequence ID" value="VHO04509.1"/>
    <property type="molecule type" value="Genomic_DNA"/>
</dbReference>
<dbReference type="GO" id="GO:0008033">
    <property type="term" value="P:tRNA processing"/>
    <property type="evidence" value="ECO:0007669"/>
    <property type="project" value="UniProtKB-KW"/>
</dbReference>
<dbReference type="InterPro" id="IPR005636">
    <property type="entry name" value="DTW"/>
</dbReference>
<proteinExistence type="predicted"/>
<keyword evidence="2" id="KW-0808">Transferase</keyword>
<evidence type="ECO:0000256" key="4">
    <source>
        <dbReference type="ARBA" id="ARBA00022694"/>
    </source>
</evidence>
<dbReference type="InterPro" id="IPR039262">
    <property type="entry name" value="DTWD2/TAPT"/>
</dbReference>
<evidence type="ECO:0000259" key="5">
    <source>
        <dbReference type="SMART" id="SM01144"/>
    </source>
</evidence>
<evidence type="ECO:0000256" key="1">
    <source>
        <dbReference type="ARBA" id="ARBA00012386"/>
    </source>
</evidence>
<protein>
    <recommendedName>
        <fullName evidence="1">tRNA-uridine aminocarboxypropyltransferase</fullName>
        <ecNumber evidence="1">2.5.1.25</ecNumber>
    </recommendedName>
</protein>
<dbReference type="Pfam" id="PF03942">
    <property type="entry name" value="DTW"/>
    <property type="match status" value="1"/>
</dbReference>
<feature type="domain" description="DTW" evidence="5">
    <location>
        <begin position="28"/>
        <end position="223"/>
    </location>
</feature>
<evidence type="ECO:0000256" key="2">
    <source>
        <dbReference type="ARBA" id="ARBA00022679"/>
    </source>
</evidence>
<dbReference type="EC" id="2.5.1.25" evidence="1"/>
<evidence type="ECO:0000256" key="3">
    <source>
        <dbReference type="ARBA" id="ARBA00022691"/>
    </source>
</evidence>
<dbReference type="GO" id="GO:0016432">
    <property type="term" value="F:tRNA-uridine aminocarboxypropyltransferase activity"/>
    <property type="evidence" value="ECO:0007669"/>
    <property type="project" value="UniProtKB-EC"/>
</dbReference>